<evidence type="ECO:0000313" key="2">
    <source>
        <dbReference type="Proteomes" id="UP000035287"/>
    </source>
</evidence>
<gene>
    <name evidence="1" type="ORF">AB433_15420</name>
</gene>
<dbReference type="InterPro" id="IPR010836">
    <property type="entry name" value="SapC"/>
</dbReference>
<dbReference type="KEGG" id="cna:AB433_15420"/>
<dbReference type="PATRIC" id="fig|1348774.3.peg.3245"/>
<sequence>MASPSTPQARQAESTRLPLFYRDPQPLSSKVHADWRLKDGDADFATEAPYVPIVVGELAAAARCYPVVFAAGDAQPIAVLGLERRNLFVEDGRWALDSYVPAYVRRYPFGFIATTNPDGFALAIDAASDRVVKEGDEGIRLFEDGEPAELTKQALAFCDAFRADANATRAFADALKAQGLLIDRRADATLPDGRKLGLEGFQVVDAEKFSKLPDSVVLDWHNNGYLAWVYFHLASLERFQSLLNRQAGTSAPAAATDPVANVSSVPEPDAPATSKSKKKVSA</sequence>
<accession>A0A0G3XKX0</accession>
<proteinExistence type="predicted"/>
<organism evidence="1 2">
    <name type="scientific">Croceicoccus naphthovorans</name>
    <dbReference type="NCBI Taxonomy" id="1348774"/>
    <lineage>
        <taxon>Bacteria</taxon>
        <taxon>Pseudomonadati</taxon>
        <taxon>Pseudomonadota</taxon>
        <taxon>Alphaproteobacteria</taxon>
        <taxon>Sphingomonadales</taxon>
        <taxon>Erythrobacteraceae</taxon>
        <taxon>Croceicoccus</taxon>
    </lineage>
</organism>
<dbReference type="OrthoDB" id="9806524at2"/>
<dbReference type="EMBL" id="CP011770">
    <property type="protein sequence ID" value="AKM11043.1"/>
    <property type="molecule type" value="Genomic_DNA"/>
</dbReference>
<dbReference type="STRING" id="1348774.AB433_15420"/>
<keyword evidence="2" id="KW-1185">Reference proteome</keyword>
<protein>
    <submittedName>
        <fullName evidence="1">Peptidase</fullName>
    </submittedName>
</protein>
<evidence type="ECO:0000313" key="1">
    <source>
        <dbReference type="EMBL" id="AKM11043.1"/>
    </source>
</evidence>
<dbReference type="Proteomes" id="UP000035287">
    <property type="component" value="Chromosome"/>
</dbReference>
<reference evidence="1 2" key="1">
    <citation type="submission" date="2015-06" db="EMBL/GenBank/DDBJ databases">
        <authorList>
            <person name="Zeng Y."/>
            <person name="Huang Y."/>
        </authorList>
    </citation>
    <scope>NUCLEOTIDE SEQUENCE [LARGE SCALE GENOMIC DNA]</scope>
    <source>
        <strain evidence="1 2">PQ-2</strain>
    </source>
</reference>
<name>A0A0G3XKX0_9SPHN</name>
<dbReference type="Pfam" id="PF07277">
    <property type="entry name" value="SapC"/>
    <property type="match status" value="1"/>
</dbReference>
<dbReference type="RefSeq" id="WP_047822242.1">
    <property type="nucleotide sequence ID" value="NZ_CP011770.1"/>
</dbReference>
<dbReference type="AlphaFoldDB" id="A0A0G3XKX0"/>